<gene>
    <name evidence="1" type="ORF">MSAR_12540</name>
</gene>
<dbReference type="Proteomes" id="UP000466445">
    <property type="component" value="Chromosome"/>
</dbReference>
<dbReference type="EMBL" id="AP022595">
    <property type="protein sequence ID" value="BBY58118.1"/>
    <property type="molecule type" value="Genomic_DNA"/>
</dbReference>
<organism evidence="1 2">
    <name type="scientific">Mycolicibacterium sarraceniae</name>
    <dbReference type="NCBI Taxonomy" id="1534348"/>
    <lineage>
        <taxon>Bacteria</taxon>
        <taxon>Bacillati</taxon>
        <taxon>Actinomycetota</taxon>
        <taxon>Actinomycetes</taxon>
        <taxon>Mycobacteriales</taxon>
        <taxon>Mycobacteriaceae</taxon>
        <taxon>Mycolicibacterium</taxon>
    </lineage>
</organism>
<proteinExistence type="predicted"/>
<protein>
    <recommendedName>
        <fullName evidence="3">DUF559 domain-containing protein</fullName>
    </recommendedName>
</protein>
<dbReference type="KEGG" id="msar:MSAR_12540"/>
<sequence length="283" mass="31580">MGEAFIGSEALASGALTRHELARFHDRLLPDVYRARGKPLSLRERTAAAWLWSRRRAVIAGAAAAALHGSQWVDGDEPVELIWNNGRSPAGLIVRNEALDDDEVTRVSGLPVTTVARTAYDLGRHLPRDRAIPRLDALSRAICFSREDVLLIAKRHLNARGLRRLREALPLVDRGAASPKETWLRLLLIDAGIPVPTTQIPVQNTWGLIAMLDMGWEEFMVAAEYDGDLHRTDRGRYAWDRKRARLVAGMGWKVVSVIKEDNPADVIARVRAALTSRGWRARD</sequence>
<name>A0A7I7SMX6_9MYCO</name>
<keyword evidence="2" id="KW-1185">Reference proteome</keyword>
<evidence type="ECO:0000313" key="1">
    <source>
        <dbReference type="EMBL" id="BBY58118.1"/>
    </source>
</evidence>
<dbReference type="AlphaFoldDB" id="A0A7I7SMX6"/>
<accession>A0A7I7SMX6</accession>
<evidence type="ECO:0000313" key="2">
    <source>
        <dbReference type="Proteomes" id="UP000466445"/>
    </source>
</evidence>
<evidence type="ECO:0008006" key="3">
    <source>
        <dbReference type="Google" id="ProtNLM"/>
    </source>
</evidence>
<reference evidence="1 2" key="1">
    <citation type="journal article" date="2019" name="Emerg. Microbes Infect.">
        <title>Comprehensive subspecies identification of 175 nontuberculous mycobacteria species based on 7547 genomic profiles.</title>
        <authorList>
            <person name="Matsumoto Y."/>
            <person name="Kinjo T."/>
            <person name="Motooka D."/>
            <person name="Nabeya D."/>
            <person name="Jung N."/>
            <person name="Uechi K."/>
            <person name="Horii T."/>
            <person name="Iida T."/>
            <person name="Fujita J."/>
            <person name="Nakamura S."/>
        </authorList>
    </citation>
    <scope>NUCLEOTIDE SEQUENCE [LARGE SCALE GENOMIC DNA]</scope>
    <source>
        <strain evidence="1 2">JCM 30395</strain>
    </source>
</reference>
<dbReference type="RefSeq" id="WP_163695273.1">
    <property type="nucleotide sequence ID" value="NZ_AP022595.1"/>
</dbReference>